<dbReference type="InterPro" id="IPR005829">
    <property type="entry name" value="Sugar_transporter_CS"/>
</dbReference>
<dbReference type="PANTHER" id="PTHR48022">
    <property type="entry name" value="PLASTIDIC GLUCOSE TRANSPORTER 4"/>
    <property type="match status" value="1"/>
</dbReference>
<dbReference type="SUPFAM" id="SSF103473">
    <property type="entry name" value="MFS general substrate transporter"/>
    <property type="match status" value="1"/>
</dbReference>
<feature type="transmembrane region" description="Helical" evidence="8">
    <location>
        <begin position="313"/>
        <end position="336"/>
    </location>
</feature>
<evidence type="ECO:0000256" key="3">
    <source>
        <dbReference type="ARBA" id="ARBA00022448"/>
    </source>
</evidence>
<feature type="transmembrane region" description="Helical" evidence="8">
    <location>
        <begin position="279"/>
        <end position="301"/>
    </location>
</feature>
<dbReference type="InterPro" id="IPR005828">
    <property type="entry name" value="MFS_sugar_transport-like"/>
</dbReference>
<feature type="transmembrane region" description="Helical" evidence="8">
    <location>
        <begin position="158"/>
        <end position="183"/>
    </location>
</feature>
<feature type="transmembrane region" description="Helical" evidence="8">
    <location>
        <begin position="125"/>
        <end position="146"/>
    </location>
</feature>
<dbReference type="InterPro" id="IPR020846">
    <property type="entry name" value="MFS_dom"/>
</dbReference>
<dbReference type="PROSITE" id="PS51257">
    <property type="entry name" value="PROKAR_LIPOPROTEIN"/>
    <property type="match status" value="1"/>
</dbReference>
<feature type="transmembrane region" description="Helical" evidence="8">
    <location>
        <begin position="69"/>
        <end position="89"/>
    </location>
</feature>
<proteinExistence type="inferred from homology"/>
<keyword evidence="3 7" id="KW-0813">Transport</keyword>
<feature type="transmembrane region" description="Helical" evidence="8">
    <location>
        <begin position="416"/>
        <end position="437"/>
    </location>
</feature>
<gene>
    <name evidence="10" type="ORF">SEUCBS140593_005420</name>
</gene>
<accession>A0ABP0BYF6</accession>
<dbReference type="NCBIfam" id="TIGR00879">
    <property type="entry name" value="SP"/>
    <property type="match status" value="1"/>
</dbReference>
<evidence type="ECO:0000259" key="9">
    <source>
        <dbReference type="PROSITE" id="PS50850"/>
    </source>
</evidence>
<evidence type="ECO:0000256" key="2">
    <source>
        <dbReference type="ARBA" id="ARBA00010992"/>
    </source>
</evidence>
<keyword evidence="11" id="KW-1185">Reference proteome</keyword>
<feature type="transmembrane region" description="Helical" evidence="8">
    <location>
        <begin position="189"/>
        <end position="210"/>
    </location>
</feature>
<evidence type="ECO:0000256" key="7">
    <source>
        <dbReference type="RuleBase" id="RU003346"/>
    </source>
</evidence>
<feature type="transmembrane region" description="Helical" evidence="8">
    <location>
        <begin position="27"/>
        <end position="49"/>
    </location>
</feature>
<feature type="transmembrane region" description="Helical" evidence="8">
    <location>
        <begin position="343"/>
        <end position="363"/>
    </location>
</feature>
<dbReference type="InterPro" id="IPR036259">
    <property type="entry name" value="MFS_trans_sf"/>
</dbReference>
<keyword evidence="5 8" id="KW-1133">Transmembrane helix</keyword>
<dbReference type="EMBL" id="CAWUHD010000052">
    <property type="protein sequence ID" value="CAK7223985.1"/>
    <property type="molecule type" value="Genomic_DNA"/>
</dbReference>
<dbReference type="PANTHER" id="PTHR48022:SF30">
    <property type="entry name" value="MAJOR FACILITATOR SUPERFAMILY (MFS) PROFILE DOMAIN-CONTAINING PROTEIN"/>
    <property type="match status" value="1"/>
</dbReference>
<comment type="caution">
    <text evidence="10">The sequence shown here is derived from an EMBL/GenBank/DDBJ whole genome shotgun (WGS) entry which is preliminary data.</text>
</comment>
<dbReference type="Pfam" id="PF00083">
    <property type="entry name" value="Sugar_tr"/>
    <property type="match status" value="1"/>
</dbReference>
<feature type="transmembrane region" description="Helical" evidence="8">
    <location>
        <begin position="383"/>
        <end position="404"/>
    </location>
</feature>
<evidence type="ECO:0000256" key="4">
    <source>
        <dbReference type="ARBA" id="ARBA00022692"/>
    </source>
</evidence>
<evidence type="ECO:0000256" key="1">
    <source>
        <dbReference type="ARBA" id="ARBA00004141"/>
    </source>
</evidence>
<comment type="subcellular location">
    <subcellularLocation>
        <location evidence="1">Membrane</location>
        <topology evidence="1">Multi-pass membrane protein</topology>
    </subcellularLocation>
</comment>
<dbReference type="PROSITE" id="PS50850">
    <property type="entry name" value="MFS"/>
    <property type="match status" value="1"/>
</dbReference>
<dbReference type="PROSITE" id="PS00217">
    <property type="entry name" value="SUGAR_TRANSPORT_2"/>
    <property type="match status" value="1"/>
</dbReference>
<reference evidence="10 11" key="1">
    <citation type="submission" date="2024-01" db="EMBL/GenBank/DDBJ databases">
        <authorList>
            <person name="Allen C."/>
            <person name="Tagirdzhanova G."/>
        </authorList>
    </citation>
    <scope>NUCLEOTIDE SEQUENCE [LARGE SCALE GENOMIC DNA]</scope>
</reference>
<dbReference type="Gene3D" id="1.20.1250.20">
    <property type="entry name" value="MFS general substrate transporter like domains"/>
    <property type="match status" value="1"/>
</dbReference>
<feature type="transmembrane region" description="Helical" evidence="8">
    <location>
        <begin position="101"/>
        <end position="119"/>
    </location>
</feature>
<evidence type="ECO:0000256" key="5">
    <source>
        <dbReference type="ARBA" id="ARBA00022989"/>
    </source>
</evidence>
<feature type="domain" description="Major facilitator superfamily (MFS) profile" evidence="9">
    <location>
        <begin position="29"/>
        <end position="468"/>
    </location>
</feature>
<organism evidence="10 11">
    <name type="scientific">Sporothrix eucalyptigena</name>
    <dbReference type="NCBI Taxonomy" id="1812306"/>
    <lineage>
        <taxon>Eukaryota</taxon>
        <taxon>Fungi</taxon>
        <taxon>Dikarya</taxon>
        <taxon>Ascomycota</taxon>
        <taxon>Pezizomycotina</taxon>
        <taxon>Sordariomycetes</taxon>
        <taxon>Sordariomycetidae</taxon>
        <taxon>Ophiostomatales</taxon>
        <taxon>Ophiostomataceae</taxon>
        <taxon>Sporothrix</taxon>
    </lineage>
</organism>
<sequence length="509" mass="54874">MWTSLRLSKSIVIDGVAVRPHTTKVNLLAVAVGGCGGFSFGYANSAMAGSFAQPTFIAKFLSGSNATNITTALIGVFLGAGFIGSLLQAFTSQRWGRRPTAAGAALWLAISGALQAGSVNTAMLIVSRAICGISVGMALANCPVYMSEVSPAHVRGMLTGGSGVTLTIAYVIASCLSLGFSYIEQSYAWRLQFVVLAAFGLFFFVAVLFIPESPRWLVEQERYDEAWAVLRKLHQSSKDSNDLWVYAEMRQIRAQIESERSQQTGFRYIATNPSMRKRALCSILVWLMAQSTGVIVISSFTPTLFGQLGYGTIMQFGLSIAWTVTSLLAGCCNAYLMERLGRIKLFIFGGSLCTACLIVEGVLQKYYLYDTTNIAGTKAAVAMYFIFVIGYGGSVECGAYAYSIEIWPTHLRSRGGTIALSTLFLTTCAYGTAATAAFESIGWKYYIVMACICIACVSIIPFYCPETKGLTLEEIGAKFGDHVEVTFDEAVEKAAISHNVPVVSQVEVA</sequence>
<evidence type="ECO:0000313" key="11">
    <source>
        <dbReference type="Proteomes" id="UP001642482"/>
    </source>
</evidence>
<keyword evidence="4 8" id="KW-0812">Transmembrane</keyword>
<dbReference type="InterPro" id="IPR050360">
    <property type="entry name" value="MFS_Sugar_Transporters"/>
</dbReference>
<keyword evidence="6 8" id="KW-0472">Membrane</keyword>
<evidence type="ECO:0000256" key="6">
    <source>
        <dbReference type="ARBA" id="ARBA00023136"/>
    </source>
</evidence>
<evidence type="ECO:0000256" key="8">
    <source>
        <dbReference type="SAM" id="Phobius"/>
    </source>
</evidence>
<evidence type="ECO:0000313" key="10">
    <source>
        <dbReference type="EMBL" id="CAK7223985.1"/>
    </source>
</evidence>
<dbReference type="InterPro" id="IPR003663">
    <property type="entry name" value="Sugar/inositol_transpt"/>
</dbReference>
<dbReference type="Proteomes" id="UP001642482">
    <property type="component" value="Unassembled WGS sequence"/>
</dbReference>
<name>A0ABP0BYF6_9PEZI</name>
<comment type="similarity">
    <text evidence="2 7">Belongs to the major facilitator superfamily. Sugar transporter (TC 2.A.1.1) family.</text>
</comment>
<feature type="transmembrane region" description="Helical" evidence="8">
    <location>
        <begin position="443"/>
        <end position="464"/>
    </location>
</feature>
<protein>
    <recommendedName>
        <fullName evidence="9">Major facilitator superfamily (MFS) profile domain-containing protein</fullName>
    </recommendedName>
</protein>